<protein>
    <submittedName>
        <fullName evidence="1">Uncharacterized protein</fullName>
    </submittedName>
</protein>
<proteinExistence type="predicted"/>
<sequence length="172" mass="19986">MNMPKRESVIFHARKGGVGIELGVAEGIFSERIMKLGQLSFLYGVDMYAGDRGHDINQYKSAFMRLDKYREKYALLKMKFDEALDMFPDEYFDFIYVDGYAHTGEEEGKTLHDWFPKLKVGGVFAGDDYHADWPKVISVVDSFIKKNSLKLNLIECHEPIPYCEYPTWYVIK</sequence>
<dbReference type="SUPFAM" id="SSF53335">
    <property type="entry name" value="S-adenosyl-L-methionine-dependent methyltransferases"/>
    <property type="match status" value="1"/>
</dbReference>
<comment type="caution">
    <text evidence="1">The sequence shown here is derived from an EMBL/GenBank/DDBJ whole genome shotgun (WGS) entry which is preliminary data.</text>
</comment>
<organism evidence="1 2">
    <name type="scientific">Aeromonas caviae</name>
    <name type="common">Aeromonas punctata</name>
    <dbReference type="NCBI Taxonomy" id="648"/>
    <lineage>
        <taxon>Bacteria</taxon>
        <taxon>Pseudomonadati</taxon>
        <taxon>Pseudomonadota</taxon>
        <taxon>Gammaproteobacteria</taxon>
        <taxon>Aeromonadales</taxon>
        <taxon>Aeromonadaceae</taxon>
        <taxon>Aeromonas</taxon>
    </lineage>
</organism>
<dbReference type="InterPro" id="IPR029063">
    <property type="entry name" value="SAM-dependent_MTases_sf"/>
</dbReference>
<dbReference type="EMBL" id="BPNN01000008">
    <property type="protein sequence ID" value="GJA62270.1"/>
    <property type="molecule type" value="Genomic_DNA"/>
</dbReference>
<evidence type="ECO:0000313" key="1">
    <source>
        <dbReference type="EMBL" id="GJA62270.1"/>
    </source>
</evidence>
<dbReference type="Pfam" id="PF13578">
    <property type="entry name" value="Methyltransf_24"/>
    <property type="match status" value="1"/>
</dbReference>
<gene>
    <name evidence="1" type="ORF">KAM351_08810</name>
</gene>
<dbReference type="Gene3D" id="3.40.50.150">
    <property type="entry name" value="Vaccinia Virus protein VP39"/>
    <property type="match status" value="1"/>
</dbReference>
<dbReference type="Proteomes" id="UP000886934">
    <property type="component" value="Unassembled WGS sequence"/>
</dbReference>
<reference evidence="1" key="1">
    <citation type="submission" date="2021-07" db="EMBL/GenBank/DDBJ databases">
        <title>Draft genome sequence of carbapenem-resistant Aeromonas spp. in Japan.</title>
        <authorList>
            <person name="Maehana S."/>
            <person name="Suzuki M."/>
            <person name="Kitasato H."/>
        </authorList>
    </citation>
    <scope>NUCLEOTIDE SEQUENCE</scope>
    <source>
        <strain evidence="1">KAM351</strain>
    </source>
</reference>
<accession>A0A7I8HVZ3</accession>
<evidence type="ECO:0000313" key="2">
    <source>
        <dbReference type="Proteomes" id="UP000886934"/>
    </source>
</evidence>
<name>A0A7I8HVZ3_AERCA</name>
<dbReference type="RefSeq" id="WP_103254818.1">
    <property type="nucleotide sequence ID" value="NZ_AP024136.1"/>
</dbReference>
<dbReference type="AlphaFoldDB" id="A0A7I8HVZ3"/>